<dbReference type="EMBL" id="JZWI01000025">
    <property type="protein sequence ID" value="KLN54278.1"/>
    <property type="molecule type" value="Genomic_DNA"/>
</dbReference>
<dbReference type="EC" id="3.6.5.4" evidence="10"/>
<comment type="similarity">
    <text evidence="1 10">Belongs to the GTP-binding SRP family. SRP54 subfamily.</text>
</comment>
<dbReference type="CDD" id="cd18539">
    <property type="entry name" value="SRP_G"/>
    <property type="match status" value="1"/>
</dbReference>
<keyword evidence="8 10" id="KW-0687">Ribonucleoprotein</keyword>
<gene>
    <name evidence="10 12" type="primary">ffh</name>
    <name evidence="12" type="ORF">VPARA_46270</name>
</gene>
<evidence type="ECO:0000256" key="9">
    <source>
        <dbReference type="ARBA" id="ARBA00048027"/>
    </source>
</evidence>
<evidence type="ECO:0000256" key="5">
    <source>
        <dbReference type="ARBA" id="ARBA00022884"/>
    </source>
</evidence>
<proteinExistence type="inferred from homology"/>
<dbReference type="SUPFAM" id="SSF47364">
    <property type="entry name" value="Domain of the SRP/SRP receptor G-proteins"/>
    <property type="match status" value="1"/>
</dbReference>
<dbReference type="SMART" id="SM00382">
    <property type="entry name" value="AAA"/>
    <property type="match status" value="1"/>
</dbReference>
<evidence type="ECO:0000256" key="6">
    <source>
        <dbReference type="ARBA" id="ARBA00023134"/>
    </source>
</evidence>
<accession>A0A0H2LVJ0</accession>
<organism evidence="12 13">
    <name type="scientific">Variovorax paradoxus</name>
    <dbReference type="NCBI Taxonomy" id="34073"/>
    <lineage>
        <taxon>Bacteria</taxon>
        <taxon>Pseudomonadati</taxon>
        <taxon>Pseudomonadota</taxon>
        <taxon>Betaproteobacteria</taxon>
        <taxon>Burkholderiales</taxon>
        <taxon>Comamonadaceae</taxon>
        <taxon>Variovorax</taxon>
    </lineage>
</organism>
<sequence>MTRRGGQQGISFMATALTEKFSRLVKTMSGQARITESNVQDMLREVRMALLEADVALPVVRDFVARVKEKSLGQEVLGSLKPGQALVGIVNRELAATMGEGVSDINLAAQPPAVILMAGLQGTGKTTTTAKLAKHLIEKRKKKVLTVSGDVYRPAAIEQLKMVTKQAGAEWFPSTPDQKPLDIARAALDHAKRHFFDVLLVDTAGRLAIDEVLMTEIKQLHGALDPVETLFVVDAMQGQDAINTAKAFKDALPLTGIILTKTDGDSRGGAALSVRQVTGVPIKFAGTSEKIDGLEVFDAERHAGRILGMGDIVALVEQVTAGVDVAAAQKLAAKVKSGAGFDLNDFLGQLQQMKQMGGLSSLMDKLPQQMAAKATEADMTRAERDIRRKEGIIQSMTPLERRKPELLKATRKRRIPAGAGVQVQEVNRLLNEFEQMQGMMKKMKGGGLMKMMKRMGGMKGMGGMGGPGGPKLPF</sequence>
<dbReference type="InterPro" id="IPR003593">
    <property type="entry name" value="AAA+_ATPase"/>
</dbReference>
<protein>
    <recommendedName>
        <fullName evidence="10">Signal recognition particle protein</fullName>
        <ecNumber evidence="10">3.6.5.4</ecNumber>
    </recommendedName>
    <alternativeName>
        <fullName evidence="10">Fifty-four homolog</fullName>
    </alternativeName>
</protein>
<dbReference type="SUPFAM" id="SSF52540">
    <property type="entry name" value="P-loop containing nucleoside triphosphate hydrolases"/>
    <property type="match status" value="1"/>
</dbReference>
<feature type="binding site" evidence="10">
    <location>
        <begin position="202"/>
        <end position="206"/>
    </location>
    <ligand>
        <name>GTP</name>
        <dbReference type="ChEBI" id="CHEBI:37565"/>
    </ligand>
</feature>
<dbReference type="Pfam" id="PF02881">
    <property type="entry name" value="SRP54_N"/>
    <property type="match status" value="1"/>
</dbReference>
<keyword evidence="6 10" id="KW-0342">GTP-binding</keyword>
<dbReference type="InterPro" id="IPR042101">
    <property type="entry name" value="SRP54_N_sf"/>
</dbReference>
<reference evidence="12 13" key="1">
    <citation type="submission" date="2015-03" db="EMBL/GenBank/DDBJ databases">
        <title>Genome sequence of Variovorax paradoxus TBEA6.</title>
        <authorList>
            <person name="Poehlein A."/>
            <person name="Schuldes J."/>
            <person name="Wuebbeler J.H."/>
            <person name="Hiessl S."/>
            <person name="Steinbuechel A."/>
            <person name="Daniel R."/>
        </authorList>
    </citation>
    <scope>NUCLEOTIDE SEQUENCE [LARGE SCALE GENOMIC DNA]</scope>
    <source>
        <strain evidence="12 13">TBEA6</strain>
    </source>
</reference>
<dbReference type="InterPro" id="IPR036225">
    <property type="entry name" value="SRP/SRP_N"/>
</dbReference>
<dbReference type="HAMAP" id="MF_00306">
    <property type="entry name" value="SRP54"/>
    <property type="match status" value="1"/>
</dbReference>
<evidence type="ECO:0000256" key="7">
    <source>
        <dbReference type="ARBA" id="ARBA00023135"/>
    </source>
</evidence>
<dbReference type="PANTHER" id="PTHR11564">
    <property type="entry name" value="SIGNAL RECOGNITION PARTICLE 54K PROTEIN SRP54"/>
    <property type="match status" value="1"/>
</dbReference>
<dbReference type="InterPro" id="IPR022941">
    <property type="entry name" value="SRP54"/>
</dbReference>
<dbReference type="SMART" id="SM00962">
    <property type="entry name" value="SRP54"/>
    <property type="match status" value="1"/>
</dbReference>
<dbReference type="Gene3D" id="1.10.260.30">
    <property type="entry name" value="Signal recognition particle, SRP54 subunit, M-domain"/>
    <property type="match status" value="1"/>
</dbReference>
<dbReference type="AlphaFoldDB" id="A0A0H2LVJ0"/>
<dbReference type="Gene3D" id="3.40.50.300">
    <property type="entry name" value="P-loop containing nucleotide triphosphate hydrolases"/>
    <property type="match status" value="1"/>
</dbReference>
<dbReference type="SMART" id="SM00963">
    <property type="entry name" value="SRP54_N"/>
    <property type="match status" value="1"/>
</dbReference>
<dbReference type="NCBIfam" id="TIGR00959">
    <property type="entry name" value="ffh"/>
    <property type="match status" value="1"/>
</dbReference>
<dbReference type="SUPFAM" id="SSF47446">
    <property type="entry name" value="Signal peptide-binding domain"/>
    <property type="match status" value="1"/>
</dbReference>
<dbReference type="Gene3D" id="1.20.120.140">
    <property type="entry name" value="Signal recognition particle SRP54, nucleotide-binding domain"/>
    <property type="match status" value="1"/>
</dbReference>
<dbReference type="FunFam" id="3.40.50.300:FF:000022">
    <property type="entry name" value="Signal recognition particle 54 kDa subunit"/>
    <property type="match status" value="1"/>
</dbReference>
<evidence type="ECO:0000256" key="3">
    <source>
        <dbReference type="ARBA" id="ARBA00022741"/>
    </source>
</evidence>
<dbReference type="PROSITE" id="PS00300">
    <property type="entry name" value="SRP54"/>
    <property type="match status" value="1"/>
</dbReference>
<evidence type="ECO:0000313" key="13">
    <source>
        <dbReference type="Proteomes" id="UP000035170"/>
    </source>
</evidence>
<dbReference type="GO" id="GO:0048500">
    <property type="term" value="C:signal recognition particle"/>
    <property type="evidence" value="ECO:0007669"/>
    <property type="project" value="UniProtKB-UniRule"/>
</dbReference>
<dbReference type="PATRIC" id="fig|34073.19.peg.4730"/>
<feature type="domain" description="SRP54-type proteins GTP-binding" evidence="11">
    <location>
        <begin position="281"/>
        <end position="294"/>
    </location>
</feature>
<comment type="subunit">
    <text evidence="10">Part of the signal recognition particle protein translocation system, which is composed of SRP and FtsY. SRP is a ribonucleoprotein composed of Ffh and a 4.5S RNA molecule.</text>
</comment>
<keyword evidence="7 10" id="KW-0733">Signal recognition particle</keyword>
<dbReference type="PANTHER" id="PTHR11564:SF5">
    <property type="entry name" value="SIGNAL RECOGNITION PARTICLE SUBUNIT SRP54"/>
    <property type="match status" value="1"/>
</dbReference>
<comment type="function">
    <text evidence="10">Involved in targeting and insertion of nascent membrane proteins into the cytoplasmic membrane. Binds to the hydrophobic signal sequence of the ribosome-nascent chain (RNC) as it emerges from the ribosomes. The SRP-RNC complex is then targeted to the cytoplasmic membrane where it interacts with the SRP receptor FtsY. Interaction with FtsY leads to the transfer of the RNC complex to the Sec translocase for insertion into the membrane, the hydrolysis of GTP by both Ffh and FtsY, and the dissociation of the SRP-FtsY complex into the individual components.</text>
</comment>
<dbReference type="InterPro" id="IPR000897">
    <property type="entry name" value="SRP54_GTPase_dom"/>
</dbReference>
<dbReference type="Pfam" id="PF02978">
    <property type="entry name" value="SRP_SPB"/>
    <property type="match status" value="1"/>
</dbReference>
<dbReference type="GO" id="GO:0008312">
    <property type="term" value="F:7S RNA binding"/>
    <property type="evidence" value="ECO:0007669"/>
    <property type="project" value="InterPro"/>
</dbReference>
<keyword evidence="3 10" id="KW-0547">Nucleotide-binding</keyword>
<keyword evidence="4 10" id="KW-0378">Hydrolase</keyword>
<dbReference type="InterPro" id="IPR013822">
    <property type="entry name" value="Signal_recog_particl_SRP54_hlx"/>
</dbReference>
<evidence type="ECO:0000313" key="12">
    <source>
        <dbReference type="EMBL" id="KLN54278.1"/>
    </source>
</evidence>
<name>A0A0H2LVJ0_VARPD</name>
<dbReference type="InterPro" id="IPR004125">
    <property type="entry name" value="Signal_recog_particle_SRP54_M"/>
</dbReference>
<evidence type="ECO:0000256" key="4">
    <source>
        <dbReference type="ARBA" id="ARBA00022801"/>
    </source>
</evidence>
<keyword evidence="5 10" id="KW-0694">RNA-binding</keyword>
<dbReference type="Pfam" id="PF00448">
    <property type="entry name" value="SRP54"/>
    <property type="match status" value="1"/>
</dbReference>
<dbReference type="Proteomes" id="UP000035170">
    <property type="component" value="Unassembled WGS sequence"/>
</dbReference>
<comment type="domain">
    <text evidence="10">Composed of three domains: the N-terminal N domain, which is responsible for interactions with the ribosome, the central G domain, which binds GTP, and the C-terminal M domain, which binds the RNA and the signal sequence of the RNC.</text>
</comment>
<feature type="binding site" evidence="10">
    <location>
        <begin position="119"/>
        <end position="126"/>
    </location>
    <ligand>
        <name>GTP</name>
        <dbReference type="ChEBI" id="CHEBI:37565"/>
    </ligand>
</feature>
<dbReference type="InterPro" id="IPR036891">
    <property type="entry name" value="Signal_recog_part_SRP54_M_sf"/>
</dbReference>
<evidence type="ECO:0000259" key="11">
    <source>
        <dbReference type="PROSITE" id="PS00300"/>
    </source>
</evidence>
<evidence type="ECO:0000256" key="2">
    <source>
        <dbReference type="ARBA" id="ARBA00022490"/>
    </source>
</evidence>
<dbReference type="GO" id="GO:0003924">
    <property type="term" value="F:GTPase activity"/>
    <property type="evidence" value="ECO:0007669"/>
    <property type="project" value="UniProtKB-UniRule"/>
</dbReference>
<comment type="subcellular location">
    <subcellularLocation>
        <location evidence="10">Cytoplasm</location>
    </subcellularLocation>
    <text evidence="10">The SRP-RNC complex is targeted to the cytoplasmic membrane.</text>
</comment>
<evidence type="ECO:0000256" key="1">
    <source>
        <dbReference type="ARBA" id="ARBA00005450"/>
    </source>
</evidence>
<comment type="catalytic activity">
    <reaction evidence="9 10">
        <text>GTP + H2O = GDP + phosphate + H(+)</text>
        <dbReference type="Rhea" id="RHEA:19669"/>
        <dbReference type="ChEBI" id="CHEBI:15377"/>
        <dbReference type="ChEBI" id="CHEBI:15378"/>
        <dbReference type="ChEBI" id="CHEBI:37565"/>
        <dbReference type="ChEBI" id="CHEBI:43474"/>
        <dbReference type="ChEBI" id="CHEBI:58189"/>
        <dbReference type="EC" id="3.6.5.4"/>
    </reaction>
</comment>
<dbReference type="GO" id="GO:0005525">
    <property type="term" value="F:GTP binding"/>
    <property type="evidence" value="ECO:0007669"/>
    <property type="project" value="UniProtKB-UniRule"/>
</dbReference>
<dbReference type="GO" id="GO:0006614">
    <property type="term" value="P:SRP-dependent cotranslational protein targeting to membrane"/>
    <property type="evidence" value="ECO:0007669"/>
    <property type="project" value="InterPro"/>
</dbReference>
<dbReference type="InterPro" id="IPR004780">
    <property type="entry name" value="SRP"/>
</dbReference>
<evidence type="ECO:0000256" key="8">
    <source>
        <dbReference type="ARBA" id="ARBA00023274"/>
    </source>
</evidence>
<dbReference type="InterPro" id="IPR027417">
    <property type="entry name" value="P-loop_NTPase"/>
</dbReference>
<keyword evidence="2 10" id="KW-0963">Cytoplasm</keyword>
<comment type="caution">
    <text evidence="12">The sequence shown here is derived from an EMBL/GenBank/DDBJ whole genome shotgun (WGS) entry which is preliminary data.</text>
</comment>
<keyword evidence="13" id="KW-1185">Reference proteome</keyword>
<evidence type="ECO:0000256" key="10">
    <source>
        <dbReference type="HAMAP-Rule" id="MF_00306"/>
    </source>
</evidence>
<feature type="binding site" evidence="10">
    <location>
        <begin position="260"/>
        <end position="263"/>
    </location>
    <ligand>
        <name>GTP</name>
        <dbReference type="ChEBI" id="CHEBI:37565"/>
    </ligand>
</feature>